<dbReference type="InterPro" id="IPR002838">
    <property type="entry name" value="AIM24"/>
</dbReference>
<dbReference type="Gene3D" id="3.60.160.10">
    <property type="entry name" value="Mitochondrial biogenesis AIM24"/>
    <property type="match status" value="1"/>
</dbReference>
<protein>
    <submittedName>
        <fullName evidence="2">Uncharacterized protein (AIM24 family)</fullName>
    </submittedName>
</protein>
<dbReference type="Pfam" id="PF01987">
    <property type="entry name" value="AIM24"/>
    <property type="match status" value="1"/>
</dbReference>
<evidence type="ECO:0000313" key="2">
    <source>
        <dbReference type="EMBL" id="MDQ1025027.1"/>
    </source>
</evidence>
<evidence type="ECO:0000313" key="3">
    <source>
        <dbReference type="Proteomes" id="UP001230328"/>
    </source>
</evidence>
<dbReference type="InterPro" id="IPR036983">
    <property type="entry name" value="AIM24_sf"/>
</dbReference>
<reference evidence="2 3" key="1">
    <citation type="submission" date="2023-07" db="EMBL/GenBank/DDBJ databases">
        <title>Comparative genomics of wheat-associated soil bacteria to identify genetic determinants of phenazine resistance.</title>
        <authorList>
            <person name="Mouncey N."/>
        </authorList>
    </citation>
    <scope>NUCLEOTIDE SEQUENCE [LARGE SCALE GENOMIC DNA]</scope>
    <source>
        <strain evidence="2 3">V2I4</strain>
    </source>
</reference>
<dbReference type="PANTHER" id="PTHR43657">
    <property type="entry name" value="TRYPTOPHAN RNA-BINDING ATTENUATOR PROTEIN-LIKE PROTEIN"/>
    <property type="match status" value="1"/>
</dbReference>
<dbReference type="EMBL" id="JAUSZI010000002">
    <property type="protein sequence ID" value="MDQ1025027.1"/>
    <property type="molecule type" value="Genomic_DNA"/>
</dbReference>
<organism evidence="2 3">
    <name type="scientific">Streptomyces umbrinus</name>
    <dbReference type="NCBI Taxonomy" id="67370"/>
    <lineage>
        <taxon>Bacteria</taxon>
        <taxon>Bacillati</taxon>
        <taxon>Actinomycetota</taxon>
        <taxon>Actinomycetes</taxon>
        <taxon>Kitasatosporales</taxon>
        <taxon>Streptomycetaceae</taxon>
        <taxon>Streptomyces</taxon>
        <taxon>Streptomyces phaeochromogenes group</taxon>
    </lineage>
</organism>
<feature type="region of interest" description="Disordered" evidence="1">
    <location>
        <begin position="61"/>
        <end position="81"/>
    </location>
</feature>
<dbReference type="SUPFAM" id="SSF51219">
    <property type="entry name" value="TRAP-like"/>
    <property type="match status" value="1"/>
</dbReference>
<accession>A0ABU0SNZ7</accession>
<sequence>MEGVRNSPLRFKRSPVVTLQQEIVGNAMQMAVVSLQPGRTVYCEAGKFLFKTANVTMETRLSGPSGAGGQPQDGAGGTSGGMGGMLRQAMGTAMQVGQRALAGESLAFQYFTSTGGEGTVGFAGVLPGEMRALELDGTRAWFAEKDAFVAAESTVEFGIAFQGGRTGRSGGEGFVLEKFTGRGTVIIAGAGNFIDLNPADFGGRVDVDTGCVVAFEEGIQYGVQRVGGLNRQGVMNAVFGGEGLSLATLEGNGRVILQSLTIESLANALRKAQGGDKQGPTGGLFSTNAG</sequence>
<dbReference type="InterPro" id="IPR016031">
    <property type="entry name" value="Trp_RNA-bd_attenuator-like_dom"/>
</dbReference>
<evidence type="ECO:0000256" key="1">
    <source>
        <dbReference type="SAM" id="MobiDB-lite"/>
    </source>
</evidence>
<name>A0ABU0SNZ7_9ACTN</name>
<gene>
    <name evidence="2" type="ORF">QF035_002609</name>
</gene>
<proteinExistence type="predicted"/>
<dbReference type="PANTHER" id="PTHR43657:SF1">
    <property type="entry name" value="ALTERED INHERITANCE OF MITOCHONDRIA PROTEIN 24, MITOCHONDRIAL"/>
    <property type="match status" value="1"/>
</dbReference>
<comment type="caution">
    <text evidence="2">The sequence shown here is derived from an EMBL/GenBank/DDBJ whole genome shotgun (WGS) entry which is preliminary data.</text>
</comment>
<dbReference type="Proteomes" id="UP001230328">
    <property type="component" value="Unassembled WGS sequence"/>
</dbReference>
<feature type="compositionally biased region" description="Gly residues" evidence="1">
    <location>
        <begin position="65"/>
        <end position="81"/>
    </location>
</feature>
<keyword evidence="3" id="KW-1185">Reference proteome</keyword>